<dbReference type="SUPFAM" id="SSF54211">
    <property type="entry name" value="Ribosomal protein S5 domain 2-like"/>
    <property type="match status" value="1"/>
</dbReference>
<keyword evidence="7 13" id="KW-0791">Threonine biosynthesis</keyword>
<comment type="pathway">
    <text evidence="1 13">Amino-acid biosynthesis; L-threonine biosynthesis; L-threonine from L-aspartate: step 4/5.</text>
</comment>
<evidence type="ECO:0000256" key="6">
    <source>
        <dbReference type="ARBA" id="ARBA00022679"/>
    </source>
</evidence>
<keyword evidence="6 13" id="KW-0808">Transferase</keyword>
<dbReference type="PANTHER" id="PTHR20861">
    <property type="entry name" value="HOMOSERINE/4-DIPHOSPHOCYTIDYL-2-C-METHYL-D-ERYTHRITOL KINASE"/>
    <property type="match status" value="1"/>
</dbReference>
<evidence type="ECO:0000256" key="2">
    <source>
        <dbReference type="ARBA" id="ARBA00007370"/>
    </source>
</evidence>
<evidence type="ECO:0000256" key="10">
    <source>
        <dbReference type="ARBA" id="ARBA00022840"/>
    </source>
</evidence>
<keyword evidence="10 13" id="KW-0067">ATP-binding</keyword>
<comment type="subcellular location">
    <subcellularLocation>
        <location evidence="13">Cytoplasm</location>
    </subcellularLocation>
</comment>
<sequence>MVRVKVPASIANFGPGFDCIGTAVNLYNFIEMEFSDFPKIEVSGEGQGKISLGEDNLVYRAASTILKKANIEKKLYIRLKNEIPLARGLGSSAACIAGGMIAANLLLGSPFNKEEIINFATEMEGHPDNVVAAIVGGLAISVKVNDRVVYKKLSMPPSLKIVVAIPEFELKTERAREVIPQKVSLKDAVFNIGRTALLVAGICEGDFSLLQVATQDVLHQPYRKSLVPGMEEILEEALAMGMLGCFLSGAGPSVVGLVQEGKAKEVGEFMVGVFEKKGVKARYIILDTCNEGTSIV</sequence>
<dbReference type="EC" id="2.7.1.39" evidence="3 13"/>
<comment type="function">
    <text evidence="12 13">Catalyzes the ATP-dependent phosphorylation of L-homoserine to L-homoserine phosphate.</text>
</comment>
<evidence type="ECO:0000256" key="12">
    <source>
        <dbReference type="ARBA" id="ARBA00049954"/>
    </source>
</evidence>
<gene>
    <name evidence="13 16" type="primary">thrB</name>
    <name evidence="16" type="ORF">AN618_06420</name>
</gene>
<dbReference type="SUPFAM" id="SSF55060">
    <property type="entry name" value="GHMP Kinase, C-terminal domain"/>
    <property type="match status" value="1"/>
</dbReference>
<evidence type="ECO:0000256" key="8">
    <source>
        <dbReference type="ARBA" id="ARBA00022741"/>
    </source>
</evidence>
<keyword evidence="13" id="KW-0963">Cytoplasm</keyword>
<proteinExistence type="inferred from homology"/>
<protein>
    <recommendedName>
        <fullName evidence="4 13">Homoserine kinase</fullName>
        <shortName evidence="13">HK</shortName>
        <shortName evidence="13">HSK</shortName>
        <ecNumber evidence="3 13">2.7.1.39</ecNumber>
    </recommendedName>
</protein>
<dbReference type="NCBIfam" id="TIGR00191">
    <property type="entry name" value="thrB"/>
    <property type="match status" value="1"/>
</dbReference>
<dbReference type="InParanoid" id="A0A140LBV5"/>
<dbReference type="GO" id="GO:0004413">
    <property type="term" value="F:homoserine kinase activity"/>
    <property type="evidence" value="ECO:0007669"/>
    <property type="project" value="UniProtKB-UniRule"/>
</dbReference>
<comment type="caution">
    <text evidence="16">The sequence shown here is derived from an EMBL/GenBank/DDBJ whole genome shotgun (WGS) entry which is preliminary data.</text>
</comment>
<evidence type="ECO:0000256" key="13">
    <source>
        <dbReference type="HAMAP-Rule" id="MF_00384"/>
    </source>
</evidence>
<dbReference type="PANTHER" id="PTHR20861:SF1">
    <property type="entry name" value="HOMOSERINE KINASE"/>
    <property type="match status" value="1"/>
</dbReference>
<evidence type="ECO:0000256" key="9">
    <source>
        <dbReference type="ARBA" id="ARBA00022777"/>
    </source>
</evidence>
<feature type="domain" description="GHMP kinase C-terminal" evidence="15">
    <location>
        <begin position="199"/>
        <end position="270"/>
    </location>
</feature>
<dbReference type="InterPro" id="IPR006203">
    <property type="entry name" value="GHMP_knse_ATP-bd_CS"/>
</dbReference>
<dbReference type="NCBIfam" id="NF002288">
    <property type="entry name" value="PRK01212.1-4"/>
    <property type="match status" value="1"/>
</dbReference>
<name>A0A140LBV5_9FIRM</name>
<dbReference type="InterPro" id="IPR036554">
    <property type="entry name" value="GHMP_kinase_C_sf"/>
</dbReference>
<evidence type="ECO:0000313" key="17">
    <source>
        <dbReference type="Proteomes" id="UP000070427"/>
    </source>
</evidence>
<dbReference type="InterPro" id="IPR020568">
    <property type="entry name" value="Ribosomal_Su5_D2-typ_SF"/>
</dbReference>
<evidence type="ECO:0000313" key="16">
    <source>
        <dbReference type="EMBL" id="KXG78030.1"/>
    </source>
</evidence>
<dbReference type="InterPro" id="IPR000870">
    <property type="entry name" value="Homoserine_kinase"/>
</dbReference>
<dbReference type="InterPro" id="IPR014721">
    <property type="entry name" value="Ribsml_uS5_D2-typ_fold_subgr"/>
</dbReference>
<dbReference type="GO" id="GO:0009088">
    <property type="term" value="P:threonine biosynthetic process"/>
    <property type="evidence" value="ECO:0007669"/>
    <property type="project" value="UniProtKB-UniRule"/>
</dbReference>
<evidence type="ECO:0000256" key="3">
    <source>
        <dbReference type="ARBA" id="ARBA00012078"/>
    </source>
</evidence>
<dbReference type="STRING" id="520764.AN618_06420"/>
<dbReference type="InterPro" id="IPR013750">
    <property type="entry name" value="GHMP_kinase_C_dom"/>
</dbReference>
<dbReference type="GO" id="GO:0005524">
    <property type="term" value="F:ATP binding"/>
    <property type="evidence" value="ECO:0007669"/>
    <property type="project" value="UniProtKB-UniRule"/>
</dbReference>
<organism evidence="16 17">
    <name type="scientific">Fervidicola ferrireducens</name>
    <dbReference type="NCBI Taxonomy" id="520764"/>
    <lineage>
        <taxon>Bacteria</taxon>
        <taxon>Bacillati</taxon>
        <taxon>Bacillota</taxon>
        <taxon>Clostridia</taxon>
        <taxon>Thermosediminibacterales</taxon>
        <taxon>Thermosediminibacteraceae</taxon>
        <taxon>Fervidicola</taxon>
    </lineage>
</organism>
<dbReference type="InterPro" id="IPR006204">
    <property type="entry name" value="GHMP_kinase_N_dom"/>
</dbReference>
<dbReference type="Gene3D" id="3.30.230.10">
    <property type="match status" value="1"/>
</dbReference>
<dbReference type="AlphaFoldDB" id="A0A140LBV5"/>
<evidence type="ECO:0000259" key="15">
    <source>
        <dbReference type="Pfam" id="PF08544"/>
    </source>
</evidence>
<comment type="similarity">
    <text evidence="2 13">Belongs to the GHMP kinase family. Homoserine kinase subfamily.</text>
</comment>
<comment type="catalytic activity">
    <reaction evidence="11 13">
        <text>L-homoserine + ATP = O-phospho-L-homoserine + ADP + H(+)</text>
        <dbReference type="Rhea" id="RHEA:13985"/>
        <dbReference type="ChEBI" id="CHEBI:15378"/>
        <dbReference type="ChEBI" id="CHEBI:30616"/>
        <dbReference type="ChEBI" id="CHEBI:57476"/>
        <dbReference type="ChEBI" id="CHEBI:57590"/>
        <dbReference type="ChEBI" id="CHEBI:456216"/>
        <dbReference type="EC" id="2.7.1.39"/>
    </reaction>
</comment>
<keyword evidence="5 13" id="KW-0028">Amino-acid biosynthesis</keyword>
<evidence type="ECO:0000256" key="4">
    <source>
        <dbReference type="ARBA" id="ARBA00017858"/>
    </source>
</evidence>
<keyword evidence="9 13" id="KW-0418">Kinase</keyword>
<evidence type="ECO:0000256" key="7">
    <source>
        <dbReference type="ARBA" id="ARBA00022697"/>
    </source>
</evidence>
<dbReference type="Gene3D" id="3.30.70.890">
    <property type="entry name" value="GHMP kinase, C-terminal domain"/>
    <property type="match status" value="1"/>
</dbReference>
<dbReference type="OrthoDB" id="9769912at2"/>
<accession>A0A140LBV5</accession>
<dbReference type="Pfam" id="PF00288">
    <property type="entry name" value="GHMP_kinases_N"/>
    <property type="match status" value="1"/>
</dbReference>
<dbReference type="PATRIC" id="fig|520764.3.peg.673"/>
<dbReference type="PRINTS" id="PR00958">
    <property type="entry name" value="HOMSERKINASE"/>
</dbReference>
<dbReference type="PIRSF" id="PIRSF000676">
    <property type="entry name" value="Homoser_kin"/>
    <property type="match status" value="1"/>
</dbReference>
<dbReference type="UniPathway" id="UPA00050">
    <property type="reaction ID" value="UER00064"/>
</dbReference>
<dbReference type="FunCoup" id="A0A140LBV5">
    <property type="interactions" value="278"/>
</dbReference>
<dbReference type="GO" id="GO:0005737">
    <property type="term" value="C:cytoplasm"/>
    <property type="evidence" value="ECO:0007669"/>
    <property type="project" value="UniProtKB-SubCell"/>
</dbReference>
<feature type="domain" description="GHMP kinase N-terminal" evidence="14">
    <location>
        <begin position="56"/>
        <end position="137"/>
    </location>
</feature>
<evidence type="ECO:0000256" key="1">
    <source>
        <dbReference type="ARBA" id="ARBA00005015"/>
    </source>
</evidence>
<dbReference type="PROSITE" id="PS00627">
    <property type="entry name" value="GHMP_KINASES_ATP"/>
    <property type="match status" value="1"/>
</dbReference>
<evidence type="ECO:0000259" key="14">
    <source>
        <dbReference type="Pfam" id="PF00288"/>
    </source>
</evidence>
<reference evidence="16 17" key="1">
    <citation type="submission" date="2015-12" db="EMBL/GenBank/DDBJ databases">
        <title>Draft genome sequnece of Fervidicola ferrireducens strain Y170.</title>
        <authorList>
            <person name="Patel B.K."/>
        </authorList>
    </citation>
    <scope>NUCLEOTIDE SEQUENCE [LARGE SCALE GENOMIC DNA]</scope>
    <source>
        <strain evidence="16 17">Y170</strain>
    </source>
</reference>
<dbReference type="Pfam" id="PF08544">
    <property type="entry name" value="GHMP_kinases_C"/>
    <property type="match status" value="1"/>
</dbReference>
<dbReference type="Proteomes" id="UP000070427">
    <property type="component" value="Unassembled WGS sequence"/>
</dbReference>
<evidence type="ECO:0000256" key="11">
    <source>
        <dbReference type="ARBA" id="ARBA00049375"/>
    </source>
</evidence>
<evidence type="ECO:0000256" key="5">
    <source>
        <dbReference type="ARBA" id="ARBA00022605"/>
    </source>
</evidence>
<feature type="binding site" evidence="13">
    <location>
        <begin position="84"/>
        <end position="94"/>
    </location>
    <ligand>
        <name>ATP</name>
        <dbReference type="ChEBI" id="CHEBI:30616"/>
    </ligand>
</feature>
<keyword evidence="8 13" id="KW-0547">Nucleotide-binding</keyword>
<keyword evidence="17" id="KW-1185">Reference proteome</keyword>
<dbReference type="EMBL" id="LOED01000005">
    <property type="protein sequence ID" value="KXG78030.1"/>
    <property type="molecule type" value="Genomic_DNA"/>
</dbReference>
<dbReference type="HAMAP" id="MF_00384">
    <property type="entry name" value="Homoser_kinase"/>
    <property type="match status" value="1"/>
</dbReference>